<dbReference type="InterPro" id="IPR014919">
    <property type="entry name" value="XisH"/>
</dbReference>
<sequence length="138" mass="15995">MPVKDIYHDAVKNALIKDGWTITADPYTIKYEKIQLFADLLADRTLEVERNGQQIIVEIKSFISRSPMREFETALGQYIIYRTLLKAVVPETKIYLGISKAIYQSFFQQKAISLVIEETNLLLIIVDLKTEEIVKWIN</sequence>
<dbReference type="InterPro" id="IPR011856">
    <property type="entry name" value="tRNA_endonuc-like_dom_sf"/>
</dbReference>
<comment type="caution">
    <text evidence="1">The sequence shown here is derived from an EMBL/GenBank/DDBJ whole genome shotgun (WGS) entry which is preliminary data.</text>
</comment>
<dbReference type="Gene3D" id="3.40.1350.10">
    <property type="match status" value="1"/>
</dbReference>
<name>A0ABR8AL71_9CYAN</name>
<keyword evidence="2" id="KW-1185">Reference proteome</keyword>
<proteinExistence type="predicted"/>
<dbReference type="EMBL" id="JACJQH010000083">
    <property type="protein sequence ID" value="MBD2200295.1"/>
    <property type="molecule type" value="Genomic_DNA"/>
</dbReference>
<dbReference type="SUPFAM" id="SSF52980">
    <property type="entry name" value="Restriction endonuclease-like"/>
    <property type="match status" value="1"/>
</dbReference>
<dbReference type="Pfam" id="PF08814">
    <property type="entry name" value="XisH"/>
    <property type="match status" value="1"/>
</dbReference>
<evidence type="ECO:0000313" key="1">
    <source>
        <dbReference type="EMBL" id="MBD2200295.1"/>
    </source>
</evidence>
<gene>
    <name evidence="1" type="ORF">H6G24_33345</name>
</gene>
<dbReference type="RefSeq" id="WP_190540013.1">
    <property type="nucleotide sequence ID" value="NZ_CAWPNO010000121.1"/>
</dbReference>
<dbReference type="CDD" id="cd22366">
    <property type="entry name" value="XisH-like"/>
    <property type="match status" value="1"/>
</dbReference>
<evidence type="ECO:0000313" key="2">
    <source>
        <dbReference type="Proteomes" id="UP000658514"/>
    </source>
</evidence>
<accession>A0ABR8AL71</accession>
<dbReference type="InterPro" id="IPR011335">
    <property type="entry name" value="Restrct_endonuc-II-like"/>
</dbReference>
<reference evidence="1 2" key="1">
    <citation type="journal article" date="2020" name="ISME J.">
        <title>Comparative genomics reveals insights into cyanobacterial evolution and habitat adaptation.</title>
        <authorList>
            <person name="Chen M.Y."/>
            <person name="Teng W.K."/>
            <person name="Zhao L."/>
            <person name="Hu C.X."/>
            <person name="Zhou Y.K."/>
            <person name="Han B.P."/>
            <person name="Song L.R."/>
            <person name="Shu W.S."/>
        </authorList>
    </citation>
    <scope>NUCLEOTIDE SEQUENCE [LARGE SCALE GENOMIC DNA]</scope>
    <source>
        <strain evidence="1 2">FACHB-288</strain>
    </source>
</reference>
<protein>
    <submittedName>
        <fullName evidence="1">XisH family protein</fullName>
    </submittedName>
</protein>
<organism evidence="1 2">
    <name type="scientific">Calothrix parietina FACHB-288</name>
    <dbReference type="NCBI Taxonomy" id="2692896"/>
    <lineage>
        <taxon>Bacteria</taxon>
        <taxon>Bacillati</taxon>
        <taxon>Cyanobacteriota</taxon>
        <taxon>Cyanophyceae</taxon>
        <taxon>Nostocales</taxon>
        <taxon>Calotrichaceae</taxon>
        <taxon>Calothrix</taxon>
    </lineage>
</organism>
<dbReference type="Proteomes" id="UP000658514">
    <property type="component" value="Unassembled WGS sequence"/>
</dbReference>